<name>A0A6N9TUP3_DISTH</name>
<evidence type="ECO:0000313" key="2">
    <source>
        <dbReference type="Proteomes" id="UP000469346"/>
    </source>
</evidence>
<protein>
    <submittedName>
        <fullName evidence="1">YkgJ family cysteine cluster protein</fullName>
    </submittedName>
</protein>
<gene>
    <name evidence="1" type="ORF">G3N55_09930</name>
</gene>
<reference evidence="1 2" key="1">
    <citation type="submission" date="2020-02" db="EMBL/GenBank/DDBJ databases">
        <title>Comparative genomics of sulfur disproportionating microorganisms.</title>
        <authorList>
            <person name="Ward L.M."/>
            <person name="Bertran E."/>
            <person name="Johnston D.T."/>
        </authorList>
    </citation>
    <scope>NUCLEOTIDE SEQUENCE [LARGE SCALE GENOMIC DNA]</scope>
    <source>
        <strain evidence="1 2">DSM 100025</strain>
    </source>
</reference>
<dbReference type="Proteomes" id="UP000469346">
    <property type="component" value="Unassembled WGS sequence"/>
</dbReference>
<evidence type="ECO:0000313" key="1">
    <source>
        <dbReference type="EMBL" id="NDY43157.1"/>
    </source>
</evidence>
<dbReference type="EMBL" id="JAAGRR010000126">
    <property type="protein sequence ID" value="NDY43157.1"/>
    <property type="molecule type" value="Genomic_DNA"/>
</dbReference>
<dbReference type="RefSeq" id="WP_163299271.1">
    <property type="nucleotide sequence ID" value="NZ_JAAGRR010000126.1"/>
</dbReference>
<comment type="caution">
    <text evidence="1">The sequence shown here is derived from an EMBL/GenBank/DDBJ whole genome shotgun (WGS) entry which is preliminary data.</text>
</comment>
<dbReference type="InterPro" id="IPR005358">
    <property type="entry name" value="Puta_zinc/iron-chelating_dom"/>
</dbReference>
<keyword evidence="2" id="KW-1185">Reference proteome</keyword>
<accession>A0A6N9TUP3</accession>
<sequence>MTAPGHRPLLADYLALRGRVDALCRRIRERYGRFIACRRGCHDCCTELSVFPVEAAALADAFARMPPGPAREAVAAAGPGGCPLLVDGACALYEARPVICRTQGLPLLLDDAPSEAGAAPAVAFCPRNFRGVTDLAGDAVISLRRLNTALAAVNLRFAARCRPGRPFPDRIGIRSALRFRCAGGAGP</sequence>
<proteinExistence type="predicted"/>
<organism evidence="1 2">
    <name type="scientific">Dissulfurirhabdus thermomarina</name>
    <dbReference type="NCBI Taxonomy" id="1765737"/>
    <lineage>
        <taxon>Bacteria</taxon>
        <taxon>Deltaproteobacteria</taxon>
        <taxon>Dissulfurirhabdaceae</taxon>
        <taxon>Dissulfurirhabdus</taxon>
    </lineage>
</organism>
<dbReference type="AlphaFoldDB" id="A0A6N9TUP3"/>
<dbReference type="Pfam" id="PF03692">
    <property type="entry name" value="CxxCxxCC"/>
    <property type="match status" value="1"/>
</dbReference>